<accession>A0A0N4UD71</accession>
<gene>
    <name evidence="1" type="ORF">DME_LOCUS9059</name>
</gene>
<dbReference type="EMBL" id="UYYG01001176">
    <property type="protein sequence ID" value="VDN59086.1"/>
    <property type="molecule type" value="Genomic_DNA"/>
</dbReference>
<keyword evidence="3" id="KW-1185">Reference proteome</keyword>
<organism evidence="2 4">
    <name type="scientific">Dracunculus medinensis</name>
    <name type="common">Guinea worm</name>
    <dbReference type="NCBI Taxonomy" id="318479"/>
    <lineage>
        <taxon>Eukaryota</taxon>
        <taxon>Metazoa</taxon>
        <taxon>Ecdysozoa</taxon>
        <taxon>Nematoda</taxon>
        <taxon>Chromadorea</taxon>
        <taxon>Rhabditida</taxon>
        <taxon>Spirurina</taxon>
        <taxon>Dracunculoidea</taxon>
        <taxon>Dracunculidae</taxon>
        <taxon>Dracunculus</taxon>
    </lineage>
</organism>
<dbReference type="Proteomes" id="UP000274756">
    <property type="component" value="Unassembled WGS sequence"/>
</dbReference>
<dbReference type="WBParaSite" id="DME_0000526001-mRNA-1">
    <property type="protein sequence ID" value="DME_0000526001-mRNA-1"/>
    <property type="gene ID" value="DME_0000526001"/>
</dbReference>
<proteinExistence type="predicted"/>
<evidence type="ECO:0000313" key="4">
    <source>
        <dbReference type="WBParaSite" id="DME_0000526001-mRNA-1"/>
    </source>
</evidence>
<sequence>MATGLDDIVLRIEMTGRLGDNRKFRLHKTTITRISEMVRDSNGMPVKSGRNSLMTNLTVMRHQLPRNIADTFVEPYVCTWEPPTEESFPYPQA</sequence>
<reference evidence="4" key="1">
    <citation type="submission" date="2017-02" db="UniProtKB">
        <authorList>
            <consortium name="WormBaseParasite"/>
        </authorList>
    </citation>
    <scope>IDENTIFICATION</scope>
</reference>
<reference evidence="1 3" key="2">
    <citation type="submission" date="2018-11" db="EMBL/GenBank/DDBJ databases">
        <authorList>
            <consortium name="Pathogen Informatics"/>
        </authorList>
    </citation>
    <scope>NUCLEOTIDE SEQUENCE [LARGE SCALE GENOMIC DNA]</scope>
</reference>
<dbReference type="AlphaFoldDB" id="A0A0N4UD71"/>
<evidence type="ECO:0000313" key="2">
    <source>
        <dbReference type="Proteomes" id="UP000038040"/>
    </source>
</evidence>
<protein>
    <submittedName>
        <fullName evidence="1 4">Uncharacterized protein</fullName>
    </submittedName>
</protein>
<evidence type="ECO:0000313" key="1">
    <source>
        <dbReference type="EMBL" id="VDN59086.1"/>
    </source>
</evidence>
<name>A0A0N4UD71_DRAME</name>
<dbReference type="Proteomes" id="UP000038040">
    <property type="component" value="Unplaced"/>
</dbReference>
<evidence type="ECO:0000313" key="3">
    <source>
        <dbReference type="Proteomes" id="UP000274756"/>
    </source>
</evidence>